<gene>
    <name evidence="2" type="ORF">GSLYS_00013710001</name>
</gene>
<dbReference type="InterPro" id="IPR036734">
    <property type="entry name" value="Neur_chan_lig-bd_sf"/>
</dbReference>
<evidence type="ECO:0000259" key="1">
    <source>
        <dbReference type="Pfam" id="PF02931"/>
    </source>
</evidence>
<sequence>FLSFQIVVPIHYMWRPDITIEDGAAEIVSPNNGKVTKEGHLIWKTRQRMRFSCDLQNLTSLSGATCRIQLGSWSYTKQELTLRLLDPAEVLTSGYSVNSRYKLMNASLEESSYELPAGQYEEITLIFSLRDK</sequence>
<feature type="non-terminal residue" evidence="2">
    <location>
        <position position="132"/>
    </location>
</feature>
<dbReference type="Gene3D" id="2.70.170.10">
    <property type="entry name" value="Neurotransmitter-gated ion-channel ligand-binding domain"/>
    <property type="match status" value="1"/>
</dbReference>
<dbReference type="Pfam" id="PF02931">
    <property type="entry name" value="Neur_chan_LBD"/>
    <property type="match status" value="1"/>
</dbReference>
<dbReference type="GO" id="GO:0016020">
    <property type="term" value="C:membrane"/>
    <property type="evidence" value="ECO:0007669"/>
    <property type="project" value="InterPro"/>
</dbReference>
<evidence type="ECO:0000313" key="3">
    <source>
        <dbReference type="Proteomes" id="UP001497497"/>
    </source>
</evidence>
<organism evidence="2 3">
    <name type="scientific">Lymnaea stagnalis</name>
    <name type="common">Great pond snail</name>
    <name type="synonym">Helix stagnalis</name>
    <dbReference type="NCBI Taxonomy" id="6523"/>
    <lineage>
        <taxon>Eukaryota</taxon>
        <taxon>Metazoa</taxon>
        <taxon>Spiralia</taxon>
        <taxon>Lophotrochozoa</taxon>
        <taxon>Mollusca</taxon>
        <taxon>Gastropoda</taxon>
        <taxon>Heterobranchia</taxon>
        <taxon>Euthyneura</taxon>
        <taxon>Panpulmonata</taxon>
        <taxon>Hygrophila</taxon>
        <taxon>Lymnaeoidea</taxon>
        <taxon>Lymnaeidae</taxon>
        <taxon>Lymnaea</taxon>
    </lineage>
</organism>
<accession>A0AAV2I0G9</accession>
<dbReference type="EMBL" id="CAXITT010000365">
    <property type="protein sequence ID" value="CAL1539977.1"/>
    <property type="molecule type" value="Genomic_DNA"/>
</dbReference>
<feature type="domain" description="Neurotransmitter-gated ion-channel ligand-binding" evidence="1">
    <location>
        <begin position="6"/>
        <end position="130"/>
    </location>
</feature>
<dbReference type="GO" id="GO:0005230">
    <property type="term" value="F:extracellular ligand-gated monoatomic ion channel activity"/>
    <property type="evidence" value="ECO:0007669"/>
    <property type="project" value="InterPro"/>
</dbReference>
<dbReference type="AlphaFoldDB" id="A0AAV2I0G9"/>
<comment type="caution">
    <text evidence="2">The sequence shown here is derived from an EMBL/GenBank/DDBJ whole genome shotgun (WGS) entry which is preliminary data.</text>
</comment>
<feature type="non-terminal residue" evidence="2">
    <location>
        <position position="1"/>
    </location>
</feature>
<evidence type="ECO:0000313" key="2">
    <source>
        <dbReference type="EMBL" id="CAL1539977.1"/>
    </source>
</evidence>
<proteinExistence type="predicted"/>
<keyword evidence="3" id="KW-1185">Reference proteome</keyword>
<reference evidence="2 3" key="1">
    <citation type="submission" date="2024-04" db="EMBL/GenBank/DDBJ databases">
        <authorList>
            <consortium name="Genoscope - CEA"/>
            <person name="William W."/>
        </authorList>
    </citation>
    <scope>NUCLEOTIDE SEQUENCE [LARGE SCALE GENOMIC DNA]</scope>
</reference>
<name>A0AAV2I0G9_LYMST</name>
<dbReference type="SUPFAM" id="SSF63712">
    <property type="entry name" value="Nicotinic receptor ligand binding domain-like"/>
    <property type="match status" value="1"/>
</dbReference>
<protein>
    <recommendedName>
        <fullName evidence="1">Neurotransmitter-gated ion-channel ligand-binding domain-containing protein</fullName>
    </recommendedName>
</protein>
<dbReference type="InterPro" id="IPR006202">
    <property type="entry name" value="Neur_chan_lig-bd"/>
</dbReference>
<dbReference type="Proteomes" id="UP001497497">
    <property type="component" value="Unassembled WGS sequence"/>
</dbReference>